<keyword evidence="7" id="KW-0653">Protein transport</keyword>
<protein>
    <recommendedName>
        <fullName evidence="13">ER lumen protein retaining receptor</fullName>
    </recommendedName>
</protein>
<keyword evidence="9 11" id="KW-0472">Membrane</keyword>
<dbReference type="GO" id="GO:0015031">
    <property type="term" value="P:protein transport"/>
    <property type="evidence" value="ECO:0007669"/>
    <property type="project" value="UniProtKB-KW"/>
</dbReference>
<evidence type="ECO:0000256" key="3">
    <source>
        <dbReference type="ARBA" id="ARBA00022448"/>
    </source>
</evidence>
<keyword evidence="4 11" id="KW-0812">Transmembrane</keyword>
<dbReference type="GO" id="GO:0006621">
    <property type="term" value="P:protein retention in ER lumen"/>
    <property type="evidence" value="ECO:0007669"/>
    <property type="project" value="InterPro"/>
</dbReference>
<evidence type="ECO:0000256" key="7">
    <source>
        <dbReference type="ARBA" id="ARBA00022927"/>
    </source>
</evidence>
<dbReference type="PANTHER" id="PTHR10585">
    <property type="entry name" value="ER LUMEN PROTEIN RETAINING RECEPTOR"/>
    <property type="match status" value="1"/>
</dbReference>
<feature type="transmembrane region" description="Helical" evidence="11">
    <location>
        <begin position="129"/>
        <end position="148"/>
    </location>
</feature>
<sequence length="298" mass="33501">MDVSGLRSPAALNTPAAVRRMIGKMKDPKVVSGWISKNSPHLAAWGLFATTLLFVAHFLSDRDFSFLMTVASLISMFAFLMVFVNIAAVRSAAGVSVKMVELYTIVIIARLCSILPFEGYLPYDRTGDWLYQTVEVLCLVLALGILFISKRTFSNTYDPANDSFPILYLIIPTLALAILFHPSLNNFMPCDIAWTFAIYLESFACLPQLFLFQKEGTVQPFTGHFLAGQTLSKFLGFLFWVSSYTELNMSAKGIKRFVGIWVILMQVMQLVVMADFLWHYLRCLAKGRPIKFLLSPEV</sequence>
<evidence type="ECO:0000313" key="12">
    <source>
        <dbReference type="EMBL" id="CEM29520.1"/>
    </source>
</evidence>
<name>A0A0G4GIA1_9ALVE</name>
<dbReference type="EMBL" id="CDMZ01001240">
    <property type="protein sequence ID" value="CEM29520.1"/>
    <property type="molecule type" value="Genomic_DNA"/>
</dbReference>
<accession>A0A0G4GIA1</accession>
<evidence type="ECO:0000256" key="4">
    <source>
        <dbReference type="ARBA" id="ARBA00022692"/>
    </source>
</evidence>
<dbReference type="GO" id="GO:0005789">
    <property type="term" value="C:endoplasmic reticulum membrane"/>
    <property type="evidence" value="ECO:0007669"/>
    <property type="project" value="UniProtKB-SubCell"/>
</dbReference>
<comment type="subcellular location">
    <subcellularLocation>
        <location evidence="1">Endoplasmic reticulum membrane</location>
        <topology evidence="1">Multi-pass membrane protein</topology>
    </subcellularLocation>
</comment>
<evidence type="ECO:0008006" key="13">
    <source>
        <dbReference type="Google" id="ProtNLM"/>
    </source>
</evidence>
<evidence type="ECO:0000256" key="9">
    <source>
        <dbReference type="ARBA" id="ARBA00023136"/>
    </source>
</evidence>
<feature type="transmembrane region" description="Helical" evidence="11">
    <location>
        <begin position="100"/>
        <end position="117"/>
    </location>
</feature>
<organism evidence="12">
    <name type="scientific">Chromera velia CCMP2878</name>
    <dbReference type="NCBI Taxonomy" id="1169474"/>
    <lineage>
        <taxon>Eukaryota</taxon>
        <taxon>Sar</taxon>
        <taxon>Alveolata</taxon>
        <taxon>Colpodellida</taxon>
        <taxon>Chromeraceae</taxon>
        <taxon>Chromera</taxon>
    </lineage>
</organism>
<dbReference type="GO" id="GO:0016192">
    <property type="term" value="P:vesicle-mediated transport"/>
    <property type="evidence" value="ECO:0007669"/>
    <property type="project" value="UniProtKB-KW"/>
</dbReference>
<evidence type="ECO:0000256" key="8">
    <source>
        <dbReference type="ARBA" id="ARBA00022989"/>
    </source>
</evidence>
<evidence type="ECO:0000256" key="6">
    <source>
        <dbReference type="ARBA" id="ARBA00022892"/>
    </source>
</evidence>
<evidence type="ECO:0000256" key="5">
    <source>
        <dbReference type="ARBA" id="ARBA00022824"/>
    </source>
</evidence>
<evidence type="ECO:0000256" key="1">
    <source>
        <dbReference type="ARBA" id="ARBA00004477"/>
    </source>
</evidence>
<evidence type="ECO:0000256" key="2">
    <source>
        <dbReference type="ARBA" id="ARBA00010120"/>
    </source>
</evidence>
<feature type="transmembrane region" description="Helical" evidence="11">
    <location>
        <begin position="192"/>
        <end position="212"/>
    </location>
</feature>
<keyword evidence="10" id="KW-0675">Receptor</keyword>
<gene>
    <name evidence="12" type="ORF">Cvel_22011</name>
</gene>
<comment type="similarity">
    <text evidence="2">Belongs to the ERD2 family.</text>
</comment>
<feature type="transmembrane region" description="Helical" evidence="11">
    <location>
        <begin position="257"/>
        <end position="281"/>
    </location>
</feature>
<dbReference type="GO" id="GO:0046923">
    <property type="term" value="F:ER retention sequence binding"/>
    <property type="evidence" value="ECO:0007669"/>
    <property type="project" value="InterPro"/>
</dbReference>
<proteinExistence type="inferred from homology"/>
<reference evidence="12" key="1">
    <citation type="submission" date="2014-11" db="EMBL/GenBank/DDBJ databases">
        <authorList>
            <person name="Otto D Thomas"/>
            <person name="Naeem Raeece"/>
        </authorList>
    </citation>
    <scope>NUCLEOTIDE SEQUENCE</scope>
</reference>
<dbReference type="PRINTS" id="PR00660">
    <property type="entry name" value="ERLUMENR"/>
</dbReference>
<evidence type="ECO:0000256" key="11">
    <source>
        <dbReference type="SAM" id="Phobius"/>
    </source>
</evidence>
<evidence type="ECO:0000256" key="10">
    <source>
        <dbReference type="ARBA" id="ARBA00023170"/>
    </source>
</evidence>
<keyword evidence="6" id="KW-0931">ER-Golgi transport</keyword>
<feature type="transmembrane region" description="Helical" evidence="11">
    <location>
        <begin position="160"/>
        <end position="180"/>
    </location>
</feature>
<feature type="transmembrane region" description="Helical" evidence="11">
    <location>
        <begin position="224"/>
        <end position="245"/>
    </location>
</feature>
<dbReference type="InterPro" id="IPR000133">
    <property type="entry name" value="ER_ret_rcpt"/>
</dbReference>
<dbReference type="AlphaFoldDB" id="A0A0G4GIA1"/>
<feature type="transmembrane region" description="Helical" evidence="11">
    <location>
        <begin position="42"/>
        <end position="60"/>
    </location>
</feature>
<keyword evidence="8 11" id="KW-1133">Transmembrane helix</keyword>
<keyword evidence="3" id="KW-0813">Transport</keyword>
<dbReference type="Pfam" id="PF00810">
    <property type="entry name" value="ER_lumen_recept"/>
    <property type="match status" value="1"/>
</dbReference>
<feature type="transmembrane region" description="Helical" evidence="11">
    <location>
        <begin position="66"/>
        <end position="88"/>
    </location>
</feature>
<keyword evidence="5" id="KW-0256">Endoplasmic reticulum</keyword>
<dbReference type="VEuPathDB" id="CryptoDB:Cvel_22011"/>
<dbReference type="PhylomeDB" id="A0A0G4GIA1"/>